<dbReference type="RefSeq" id="WP_029159224.1">
    <property type="nucleotide sequence ID" value="NZ_CP009933.1"/>
</dbReference>
<dbReference type="HOGENOM" id="CLU_071415_1_2_9"/>
<dbReference type="Proteomes" id="UP000033115">
    <property type="component" value="Chromosome"/>
</dbReference>
<feature type="active site" description="Proton donor" evidence="4">
    <location>
        <position position="118"/>
    </location>
</feature>
<dbReference type="PRINTS" id="PR00719">
    <property type="entry name" value="LMWPTPASE"/>
</dbReference>
<dbReference type="SUPFAM" id="SSF52788">
    <property type="entry name" value="Phosphotyrosine protein phosphatases I"/>
    <property type="match status" value="1"/>
</dbReference>
<gene>
    <name evidence="6" type="ORF">CSCA_3926</name>
</gene>
<evidence type="ECO:0000313" key="7">
    <source>
        <dbReference type="Proteomes" id="UP000033115"/>
    </source>
</evidence>
<dbReference type="InterPro" id="IPR050438">
    <property type="entry name" value="LMW_PTPase"/>
</dbReference>
<dbReference type="KEGG" id="csq:CSCA_3926"/>
<dbReference type="Gene3D" id="3.40.50.2300">
    <property type="match status" value="1"/>
</dbReference>
<accession>A0A0E3GRW9</accession>
<evidence type="ECO:0000256" key="4">
    <source>
        <dbReference type="PIRSR" id="PIRSR617867-1"/>
    </source>
</evidence>
<dbReference type="STRING" id="1548.CSCA_3926"/>
<dbReference type="AlphaFoldDB" id="A0A0E3GRW9"/>
<comment type="similarity">
    <text evidence="1">Belongs to the low molecular weight phosphotyrosine protein phosphatase family.</text>
</comment>
<dbReference type="InterPro" id="IPR017867">
    <property type="entry name" value="Tyr_phospatase_low_mol_wt"/>
</dbReference>
<evidence type="ECO:0000259" key="5">
    <source>
        <dbReference type="SMART" id="SM00226"/>
    </source>
</evidence>
<dbReference type="Pfam" id="PF01451">
    <property type="entry name" value="LMWPc"/>
    <property type="match status" value="1"/>
</dbReference>
<reference evidence="6 7" key="1">
    <citation type="journal article" date="2015" name="J. Biotechnol.">
        <title>Complete genome sequence of a malodorant-producing acetogen, Clostridium scatologenes ATCC 25775(T).</title>
        <authorList>
            <person name="Zhu Z."/>
            <person name="Guo T."/>
            <person name="Zheng H."/>
            <person name="Song T."/>
            <person name="Ouyang P."/>
            <person name="Xie J."/>
        </authorList>
    </citation>
    <scope>NUCLEOTIDE SEQUENCE [LARGE SCALE GENOMIC DNA]</scope>
    <source>
        <strain evidence="6 7">ATCC 25775</strain>
    </source>
</reference>
<evidence type="ECO:0000313" key="6">
    <source>
        <dbReference type="EMBL" id="AKA71051.1"/>
    </source>
</evidence>
<organism evidence="6 7">
    <name type="scientific">Clostridium scatologenes</name>
    <dbReference type="NCBI Taxonomy" id="1548"/>
    <lineage>
        <taxon>Bacteria</taxon>
        <taxon>Bacillati</taxon>
        <taxon>Bacillota</taxon>
        <taxon>Clostridia</taxon>
        <taxon>Eubacteriales</taxon>
        <taxon>Clostridiaceae</taxon>
        <taxon>Clostridium</taxon>
    </lineage>
</organism>
<proteinExistence type="inferred from homology"/>
<evidence type="ECO:0000256" key="2">
    <source>
        <dbReference type="ARBA" id="ARBA00022801"/>
    </source>
</evidence>
<keyword evidence="2" id="KW-0378">Hydrolase</keyword>
<protein>
    <submittedName>
        <fullName evidence="6">Protein tyrosine phosphatase</fullName>
    </submittedName>
</protein>
<dbReference type="CDD" id="cd16344">
    <property type="entry name" value="LMWPAP"/>
    <property type="match status" value="1"/>
</dbReference>
<dbReference type="InterPro" id="IPR023485">
    <property type="entry name" value="Ptyr_pPase"/>
</dbReference>
<feature type="domain" description="Phosphotyrosine protein phosphatase I" evidence="5">
    <location>
        <begin position="2"/>
        <end position="144"/>
    </location>
</feature>
<dbReference type="PANTHER" id="PTHR11717">
    <property type="entry name" value="LOW MOLECULAR WEIGHT PROTEIN TYROSINE PHOSPHATASE"/>
    <property type="match status" value="1"/>
</dbReference>
<keyword evidence="3" id="KW-0904">Protein phosphatase</keyword>
<dbReference type="SMART" id="SM00226">
    <property type="entry name" value="LMWPc"/>
    <property type="match status" value="1"/>
</dbReference>
<dbReference type="InterPro" id="IPR036196">
    <property type="entry name" value="Ptyr_pPase_sf"/>
</dbReference>
<evidence type="ECO:0000256" key="1">
    <source>
        <dbReference type="ARBA" id="ARBA00011063"/>
    </source>
</evidence>
<feature type="active site" evidence="4">
    <location>
        <position position="14"/>
    </location>
</feature>
<dbReference type="GO" id="GO:0004725">
    <property type="term" value="F:protein tyrosine phosphatase activity"/>
    <property type="evidence" value="ECO:0007669"/>
    <property type="project" value="InterPro"/>
</dbReference>
<dbReference type="EMBL" id="CP009933">
    <property type="protein sequence ID" value="AKA71051.1"/>
    <property type="molecule type" value="Genomic_DNA"/>
</dbReference>
<feature type="active site" description="Nucleophile" evidence="4">
    <location>
        <position position="8"/>
    </location>
</feature>
<sequence>MKNILFVCTGNTCRSCMAEAIFNYLCDIENVKSISAGISIVNNSKTSKNSAEVVKENIGINISDRKAVRITYDMVKNSEVILTMTESIRNVLYEVFPEFKYKIFTLNEYVSVNSDILDPFGSDIRVYKKTYTQLRSSIILLLRKLKEDIGIN</sequence>
<keyword evidence="7" id="KW-1185">Reference proteome</keyword>
<dbReference type="PANTHER" id="PTHR11717:SF31">
    <property type="entry name" value="LOW MOLECULAR WEIGHT PROTEIN-TYROSINE-PHOSPHATASE ETP-RELATED"/>
    <property type="match status" value="1"/>
</dbReference>
<evidence type="ECO:0000256" key="3">
    <source>
        <dbReference type="ARBA" id="ARBA00022912"/>
    </source>
</evidence>
<name>A0A0E3GRW9_CLOSL</name>